<gene>
    <name evidence="2" type="ORF">EJ08DRAFT_654654</name>
</gene>
<reference evidence="2" key="1">
    <citation type="journal article" date="2020" name="Stud. Mycol.">
        <title>101 Dothideomycetes genomes: a test case for predicting lifestyles and emergence of pathogens.</title>
        <authorList>
            <person name="Haridas S."/>
            <person name="Albert R."/>
            <person name="Binder M."/>
            <person name="Bloem J."/>
            <person name="Labutti K."/>
            <person name="Salamov A."/>
            <person name="Andreopoulos B."/>
            <person name="Baker S."/>
            <person name="Barry K."/>
            <person name="Bills G."/>
            <person name="Bluhm B."/>
            <person name="Cannon C."/>
            <person name="Castanera R."/>
            <person name="Culley D."/>
            <person name="Daum C."/>
            <person name="Ezra D."/>
            <person name="Gonzalez J."/>
            <person name="Henrissat B."/>
            <person name="Kuo A."/>
            <person name="Liang C."/>
            <person name="Lipzen A."/>
            <person name="Lutzoni F."/>
            <person name="Magnuson J."/>
            <person name="Mondo S."/>
            <person name="Nolan M."/>
            <person name="Ohm R."/>
            <person name="Pangilinan J."/>
            <person name="Park H.-J."/>
            <person name="Ramirez L."/>
            <person name="Alfaro M."/>
            <person name="Sun H."/>
            <person name="Tritt A."/>
            <person name="Yoshinaga Y."/>
            <person name="Zwiers L.-H."/>
            <person name="Turgeon B."/>
            <person name="Goodwin S."/>
            <person name="Spatafora J."/>
            <person name="Crous P."/>
            <person name="Grigoriev I."/>
        </authorList>
    </citation>
    <scope>NUCLEOTIDE SEQUENCE</scope>
    <source>
        <strain evidence="2">CBS 130266</strain>
    </source>
</reference>
<dbReference type="EMBL" id="MU007150">
    <property type="protein sequence ID" value="KAF2416900.1"/>
    <property type="molecule type" value="Genomic_DNA"/>
</dbReference>
<sequence length="69" mass="8397">MIWSLKLEKRTVPACKIGRFRWMKKIIGYRSRAPDIYHSESEKSVGNRIIHIWLFKIIMLIRFMITFIE</sequence>
<comment type="caution">
    <text evidence="2">The sequence shown here is derived from an EMBL/GenBank/DDBJ whole genome shotgun (WGS) entry which is preliminary data.</text>
</comment>
<dbReference type="Proteomes" id="UP000800235">
    <property type="component" value="Unassembled WGS sequence"/>
</dbReference>
<keyword evidence="1" id="KW-0812">Transmembrane</keyword>
<evidence type="ECO:0000313" key="2">
    <source>
        <dbReference type="EMBL" id="KAF2416900.1"/>
    </source>
</evidence>
<dbReference type="AlphaFoldDB" id="A0A9P4TRI4"/>
<accession>A0A9P4TRI4</accession>
<name>A0A9P4TRI4_9PEZI</name>
<keyword evidence="1" id="KW-0472">Membrane</keyword>
<keyword evidence="1" id="KW-1133">Transmembrane helix</keyword>
<organism evidence="2 3">
    <name type="scientific">Tothia fuscella</name>
    <dbReference type="NCBI Taxonomy" id="1048955"/>
    <lineage>
        <taxon>Eukaryota</taxon>
        <taxon>Fungi</taxon>
        <taxon>Dikarya</taxon>
        <taxon>Ascomycota</taxon>
        <taxon>Pezizomycotina</taxon>
        <taxon>Dothideomycetes</taxon>
        <taxon>Pleosporomycetidae</taxon>
        <taxon>Venturiales</taxon>
        <taxon>Cylindrosympodiaceae</taxon>
        <taxon>Tothia</taxon>
    </lineage>
</organism>
<feature type="transmembrane region" description="Helical" evidence="1">
    <location>
        <begin position="49"/>
        <end position="68"/>
    </location>
</feature>
<proteinExistence type="predicted"/>
<protein>
    <submittedName>
        <fullName evidence="2">Uncharacterized protein</fullName>
    </submittedName>
</protein>
<evidence type="ECO:0000313" key="3">
    <source>
        <dbReference type="Proteomes" id="UP000800235"/>
    </source>
</evidence>
<evidence type="ECO:0000256" key="1">
    <source>
        <dbReference type="SAM" id="Phobius"/>
    </source>
</evidence>
<keyword evidence="3" id="KW-1185">Reference proteome</keyword>